<name>A0ABT7V7K9_9ACTN</name>
<sequence length="162" mass="17770">MVIICGISAWQLHATAPAIRDLSNWEEGPARLARREAARLRSNANEGIDAVAMRLDADLKGVSTPVHLMGDHLGSSRKSALVVPHRRFEDLRPEDVIPLGNDLYVLSIERTLLDLARSESFAQTVLRCLEACGIYAVSAETDRSRATVTDYLQAYATALSKP</sequence>
<evidence type="ECO:0000313" key="2">
    <source>
        <dbReference type="Proteomes" id="UP001529421"/>
    </source>
</evidence>
<reference evidence="1 2" key="2">
    <citation type="submission" date="2023-06" db="EMBL/GenBank/DDBJ databases">
        <authorList>
            <person name="Zeman M."/>
            <person name="Kubasova T."/>
            <person name="Jahodarova E."/>
            <person name="Nykrynova M."/>
            <person name="Rychlik I."/>
        </authorList>
    </citation>
    <scope>NUCLEOTIDE SEQUENCE [LARGE SCALE GENOMIC DNA]</scope>
    <source>
        <strain evidence="1 2">154_Feed</strain>
    </source>
</reference>
<proteinExistence type="predicted"/>
<dbReference type="Proteomes" id="UP001529421">
    <property type="component" value="Unassembled WGS sequence"/>
</dbReference>
<keyword evidence="2" id="KW-1185">Reference proteome</keyword>
<reference evidence="2" key="1">
    <citation type="submission" date="2023-06" db="EMBL/GenBank/DDBJ databases">
        <title>Identification and characterization of horizontal gene transfer across gut microbiota members of farm animals based on homology search.</title>
        <authorList>
            <person name="Zeman M."/>
            <person name="Kubasova T."/>
            <person name="Jahodarova E."/>
            <person name="Nykrynova M."/>
            <person name="Rychlik I."/>
        </authorList>
    </citation>
    <scope>NUCLEOTIDE SEQUENCE [LARGE SCALE GENOMIC DNA]</scope>
    <source>
        <strain evidence="2">154_Feed</strain>
    </source>
</reference>
<protein>
    <submittedName>
        <fullName evidence="1">Uncharacterized protein</fullName>
    </submittedName>
</protein>
<comment type="caution">
    <text evidence="1">The sequence shown here is derived from an EMBL/GenBank/DDBJ whole genome shotgun (WGS) entry which is preliminary data.</text>
</comment>
<evidence type="ECO:0000313" key="1">
    <source>
        <dbReference type="EMBL" id="MDM8274470.1"/>
    </source>
</evidence>
<accession>A0ABT7V7K9</accession>
<dbReference type="RefSeq" id="WP_289544468.1">
    <property type="nucleotide sequence ID" value="NZ_JAUDDZ010000003.1"/>
</dbReference>
<dbReference type="EMBL" id="JAUDDZ010000003">
    <property type="protein sequence ID" value="MDM8274470.1"/>
    <property type="molecule type" value="Genomic_DNA"/>
</dbReference>
<gene>
    <name evidence="1" type="ORF">QUW28_02985</name>
</gene>
<organism evidence="1 2">
    <name type="scientific">Enorma phocaeensis</name>
    <dbReference type="NCBI Taxonomy" id="1871019"/>
    <lineage>
        <taxon>Bacteria</taxon>
        <taxon>Bacillati</taxon>
        <taxon>Actinomycetota</taxon>
        <taxon>Coriobacteriia</taxon>
        <taxon>Coriobacteriales</taxon>
        <taxon>Coriobacteriaceae</taxon>
        <taxon>Enorma</taxon>
    </lineage>
</organism>